<dbReference type="PANTHER" id="PTHR20883:SF48">
    <property type="entry name" value="ECTOINE DIOXYGENASE"/>
    <property type="match status" value="1"/>
</dbReference>
<keyword evidence="2" id="KW-0223">Dioxygenase</keyword>
<evidence type="ECO:0000313" key="2">
    <source>
        <dbReference type="EMBL" id="AEF98673.1"/>
    </source>
</evidence>
<keyword evidence="3" id="KW-1185">Reference proteome</keyword>
<dbReference type="OrthoDB" id="9791262at2"/>
<name>F9ZZL4_METMM</name>
<dbReference type="STRING" id="857087.Metme_0224"/>
<dbReference type="Proteomes" id="UP000008888">
    <property type="component" value="Chromosome"/>
</dbReference>
<dbReference type="RefSeq" id="WP_013816946.1">
    <property type="nucleotide sequence ID" value="NC_015572.1"/>
</dbReference>
<dbReference type="SUPFAM" id="SSF51197">
    <property type="entry name" value="Clavaminate synthase-like"/>
    <property type="match status" value="1"/>
</dbReference>
<dbReference type="GO" id="GO:0016706">
    <property type="term" value="F:2-oxoglutarate-dependent dioxygenase activity"/>
    <property type="evidence" value="ECO:0007669"/>
    <property type="project" value="UniProtKB-ARBA"/>
</dbReference>
<dbReference type="Gene3D" id="2.60.120.620">
    <property type="entry name" value="q2cbj1_9rhob like domain"/>
    <property type="match status" value="1"/>
</dbReference>
<dbReference type="PANTHER" id="PTHR20883">
    <property type="entry name" value="PHYTANOYL-COA DIOXYGENASE DOMAIN CONTAINING 1"/>
    <property type="match status" value="1"/>
</dbReference>
<dbReference type="InterPro" id="IPR008775">
    <property type="entry name" value="Phytyl_CoA_dOase-like"/>
</dbReference>
<reference evidence="3" key="3">
    <citation type="submission" date="2011-05" db="EMBL/GenBank/DDBJ databases">
        <title>Complete sequence of Methylomonas methanica MC09.</title>
        <authorList>
            <consortium name="US DOE Joint Genome Institute"/>
            <person name="Lucas S."/>
            <person name="Han J."/>
            <person name="Lapidus A."/>
            <person name="Cheng J.-F."/>
            <person name="Goodwin L."/>
            <person name="Pitluck S."/>
            <person name="Peters L."/>
            <person name="Mikhailova N."/>
            <person name="Teshima H."/>
            <person name="Han C."/>
            <person name="Tapia R."/>
            <person name="Land M."/>
            <person name="Hauser L."/>
            <person name="Kyrpides N."/>
            <person name="Ivanova N."/>
            <person name="Pagani I."/>
            <person name="Stein L."/>
            <person name="Woyke T."/>
        </authorList>
    </citation>
    <scope>NUCLEOTIDE SEQUENCE [LARGE SCALE GENOMIC DNA]</scope>
    <source>
        <strain evidence="3">MC09</strain>
    </source>
</reference>
<dbReference type="EMBL" id="CP002738">
    <property type="protein sequence ID" value="AEF98673.1"/>
    <property type="molecule type" value="Genomic_DNA"/>
</dbReference>
<sequence>MKAAYKNQGFYLIAHTFDEAEVNTLINQLSVFEGQMNNYGVRDLMAKVPYVRRLADSAPLSDIAKAILGENAKPVRSVFFDKVPEANWNVAWHQDTSIAVKSQHDLPGFGPWSEKQGIAHVEPPEAYLANILTLRLHLDTANRESGVLRVVPGTHRRGRVASKEIIKIVDNSQIVDCNANPGDVLLMNPLLFHSSRKAVSPSHRRVVHIEYSAMELPNPLAWYE</sequence>
<dbReference type="Pfam" id="PF05721">
    <property type="entry name" value="PhyH"/>
    <property type="match status" value="1"/>
</dbReference>
<organism evidence="2 3">
    <name type="scientific">Methylomonas methanica (strain DSM 25384 / MC09)</name>
    <dbReference type="NCBI Taxonomy" id="857087"/>
    <lineage>
        <taxon>Bacteria</taxon>
        <taxon>Pseudomonadati</taxon>
        <taxon>Pseudomonadota</taxon>
        <taxon>Gammaproteobacteria</taxon>
        <taxon>Methylococcales</taxon>
        <taxon>Methylococcaceae</taxon>
        <taxon>Methylomonas</taxon>
    </lineage>
</organism>
<dbReference type="GO" id="GO:0005506">
    <property type="term" value="F:iron ion binding"/>
    <property type="evidence" value="ECO:0007669"/>
    <property type="project" value="UniProtKB-ARBA"/>
</dbReference>
<dbReference type="KEGG" id="mmt:Metme_0224"/>
<dbReference type="eggNOG" id="COG5285">
    <property type="taxonomic scope" value="Bacteria"/>
</dbReference>
<evidence type="ECO:0000256" key="1">
    <source>
        <dbReference type="ARBA" id="ARBA00001954"/>
    </source>
</evidence>
<proteinExistence type="predicted"/>
<keyword evidence="2" id="KW-0560">Oxidoreductase</keyword>
<gene>
    <name evidence="2" type="ordered locus">Metme_0224</name>
</gene>
<protein>
    <submittedName>
        <fullName evidence="2">Phytanoyl-CoA dioxygenase</fullName>
    </submittedName>
</protein>
<reference key="2">
    <citation type="submission" date="2011-05" db="EMBL/GenBank/DDBJ databases">
        <title>Complete genome sequence of the aerobic marine methanotroph Methylomonas methanica MC09.</title>
        <authorList>
            <person name="Boden R."/>
            <person name="Cunliffe M."/>
            <person name="Scanlan J."/>
            <person name="Moussard H."/>
            <person name="Kits K.D."/>
            <person name="Klotz M."/>
            <person name="Jetten M."/>
            <person name="Vuilleumier S."/>
            <person name="Han J."/>
            <person name="Peters L."/>
            <person name="Mikhailova N."/>
            <person name="Teshima H."/>
            <person name="Tapia R."/>
            <person name="Kyrpides N."/>
            <person name="Ivanova N."/>
            <person name="Pagani I."/>
            <person name="Cheng J.-F."/>
            <person name="Goodwin L."/>
            <person name="Han C."/>
            <person name="Hauser L."/>
            <person name="Land M."/>
            <person name="Lapidus A."/>
            <person name="Lucas S."/>
            <person name="Pitluck S."/>
            <person name="Woyke T."/>
            <person name="Stein L.Y."/>
            <person name="Murrell C."/>
        </authorList>
    </citation>
    <scope>NUCLEOTIDE SEQUENCE</scope>
    <source>
        <strain>MC09</strain>
    </source>
</reference>
<reference evidence="2 3" key="1">
    <citation type="journal article" date="2011" name="J. Bacteriol.">
        <title>Complete Genome Sequence of the Aerobic Marine Methanotroph Methylomonas methanica MC09.</title>
        <authorList>
            <person name="Boden R."/>
            <person name="Cunliffe M."/>
            <person name="Scanlan J."/>
            <person name="Moussard H."/>
            <person name="Kits K.D."/>
            <person name="Klotz M.G."/>
            <person name="Jetten M.S."/>
            <person name="Vuilleumier S."/>
            <person name="Han J."/>
            <person name="Peters L."/>
            <person name="Mikhailova N."/>
            <person name="Teshima H."/>
            <person name="Tapia R."/>
            <person name="Kyrpides N."/>
            <person name="Ivanova N."/>
            <person name="Pagani I."/>
            <person name="Cheng J.F."/>
            <person name="Goodwin L."/>
            <person name="Han C."/>
            <person name="Hauser L."/>
            <person name="Land M.L."/>
            <person name="Lapidus A."/>
            <person name="Lucas S."/>
            <person name="Pitluck S."/>
            <person name="Woyke T."/>
            <person name="Stein L."/>
            <person name="Murrell J.C."/>
        </authorList>
    </citation>
    <scope>NUCLEOTIDE SEQUENCE [LARGE SCALE GENOMIC DNA]</scope>
    <source>
        <strain evidence="2 3">MC09</strain>
    </source>
</reference>
<comment type="cofactor">
    <cofactor evidence="1">
        <name>Fe(2+)</name>
        <dbReference type="ChEBI" id="CHEBI:29033"/>
    </cofactor>
</comment>
<evidence type="ECO:0000313" key="3">
    <source>
        <dbReference type="Proteomes" id="UP000008888"/>
    </source>
</evidence>
<dbReference type="HOGENOM" id="CLU_085070_0_0_6"/>
<accession>F9ZZL4</accession>
<dbReference type="AlphaFoldDB" id="F9ZZL4"/>